<organism evidence="2 3">
    <name type="scientific">Trichonephila clavata</name>
    <name type="common">Joro spider</name>
    <name type="synonym">Nephila clavata</name>
    <dbReference type="NCBI Taxonomy" id="2740835"/>
    <lineage>
        <taxon>Eukaryota</taxon>
        <taxon>Metazoa</taxon>
        <taxon>Ecdysozoa</taxon>
        <taxon>Arthropoda</taxon>
        <taxon>Chelicerata</taxon>
        <taxon>Arachnida</taxon>
        <taxon>Araneae</taxon>
        <taxon>Araneomorphae</taxon>
        <taxon>Entelegynae</taxon>
        <taxon>Araneoidea</taxon>
        <taxon>Nephilidae</taxon>
        <taxon>Trichonephila</taxon>
    </lineage>
</organism>
<dbReference type="AlphaFoldDB" id="A0A8X6FTV6"/>
<evidence type="ECO:0000313" key="2">
    <source>
        <dbReference type="EMBL" id="GFQ89305.1"/>
    </source>
</evidence>
<gene>
    <name evidence="2" type="ORF">TNCT_650771</name>
</gene>
<evidence type="ECO:0000256" key="1">
    <source>
        <dbReference type="SAM" id="MobiDB-lite"/>
    </source>
</evidence>
<accession>A0A8X6FTV6</accession>
<comment type="caution">
    <text evidence="2">The sequence shown here is derived from an EMBL/GenBank/DDBJ whole genome shotgun (WGS) entry which is preliminary data.</text>
</comment>
<name>A0A8X6FTV6_TRICU</name>
<protein>
    <submittedName>
        <fullName evidence="2">Uncharacterized protein</fullName>
    </submittedName>
</protein>
<keyword evidence="3" id="KW-1185">Reference proteome</keyword>
<dbReference type="EMBL" id="BMAO01013510">
    <property type="protein sequence ID" value="GFQ89305.1"/>
    <property type="molecule type" value="Genomic_DNA"/>
</dbReference>
<sequence length="86" mass="9448">MGCFTRRASYVQPAPQLYDTPCTNRAAAKVTPSYAHLYKATARALQDPKTTPCPALCSPHRNRSSKRATPPRLLDGPLRTSAHSPR</sequence>
<reference evidence="2" key="1">
    <citation type="submission" date="2020-07" db="EMBL/GenBank/DDBJ databases">
        <title>Multicomponent nature underlies the extraordinary mechanical properties of spider dragline silk.</title>
        <authorList>
            <person name="Kono N."/>
            <person name="Nakamura H."/>
            <person name="Mori M."/>
            <person name="Yoshida Y."/>
            <person name="Ohtoshi R."/>
            <person name="Malay A.D."/>
            <person name="Moran D.A.P."/>
            <person name="Tomita M."/>
            <person name="Numata K."/>
            <person name="Arakawa K."/>
        </authorList>
    </citation>
    <scope>NUCLEOTIDE SEQUENCE</scope>
</reference>
<dbReference type="Proteomes" id="UP000887116">
    <property type="component" value="Unassembled WGS sequence"/>
</dbReference>
<evidence type="ECO:0000313" key="3">
    <source>
        <dbReference type="Proteomes" id="UP000887116"/>
    </source>
</evidence>
<proteinExistence type="predicted"/>
<feature type="region of interest" description="Disordered" evidence="1">
    <location>
        <begin position="47"/>
        <end position="86"/>
    </location>
</feature>